<dbReference type="EMBL" id="AEQR01000019">
    <property type="protein sequence ID" value="EFV99351.1"/>
    <property type="molecule type" value="Genomic_DNA"/>
</dbReference>
<organism evidence="2 3">
    <name type="scientific">Streptococcus australis ATCC 700641</name>
    <dbReference type="NCBI Taxonomy" id="888833"/>
    <lineage>
        <taxon>Bacteria</taxon>
        <taxon>Bacillati</taxon>
        <taxon>Bacillota</taxon>
        <taxon>Bacilli</taxon>
        <taxon>Lactobacillales</taxon>
        <taxon>Streptococcaceae</taxon>
        <taxon>Streptococcus</taxon>
    </lineage>
</organism>
<dbReference type="RefSeq" id="WP_006596355.1">
    <property type="nucleotide sequence ID" value="NZ_AFUD01000046.1"/>
</dbReference>
<dbReference type="Gene3D" id="3.40.50.2000">
    <property type="entry name" value="Glycogen Phosphorylase B"/>
    <property type="match status" value="2"/>
</dbReference>
<dbReference type="EC" id="2.4.1.-" evidence="2"/>
<protein>
    <submittedName>
        <fullName evidence="2">Glycosyltransferase family 28 C-terminal domain protein</fullName>
        <ecNumber evidence="2">2.4.1.-</ecNumber>
    </submittedName>
</protein>
<keyword evidence="2" id="KW-0328">Glycosyltransferase</keyword>
<dbReference type="PANTHER" id="PTHR48050:SF13">
    <property type="entry name" value="STEROL 3-BETA-GLUCOSYLTRANSFERASE UGT80A2"/>
    <property type="match status" value="1"/>
</dbReference>
<evidence type="ECO:0000313" key="3">
    <source>
        <dbReference type="Proteomes" id="UP000002814"/>
    </source>
</evidence>
<keyword evidence="3" id="KW-1185">Reference proteome</keyword>
<evidence type="ECO:0000259" key="1">
    <source>
        <dbReference type="Pfam" id="PF06722"/>
    </source>
</evidence>
<dbReference type="Proteomes" id="UP000002814">
    <property type="component" value="Unassembled WGS sequence"/>
</dbReference>
<dbReference type="Pfam" id="PF06722">
    <property type="entry name" value="EryCIII-like_C"/>
    <property type="match status" value="1"/>
</dbReference>
<dbReference type="CDD" id="cd03784">
    <property type="entry name" value="GT1_Gtf-like"/>
    <property type="match status" value="1"/>
</dbReference>
<sequence length="422" mass="47977">MSRIKIDAVVVPLSGHLYPVLLLLAPLLHDPNYEIQIFTGPQKQKVAEDMGFTVVPIMKDQVDFFDKISTNHRQLNLLTAYKQLSNGLDLMNIVSDQLREEWTAHGPDLVIADYVTLSGGLIAEELEIPWMTSMATQFAMETPLGPPCFFAGMGSEQTRFDQLKHSLARKLTRLIKRLATFSLRSRLKQYHFRLYNKDGWETIYSPYSILGIGMEEVELKKGFPPYYHWVGPVGSSVEKSSDYHFDLTPFSNKKKVLVSLGTQLAWAQDNIVRQTLILAQQHPECQFFVTLGKGAESFQTEKLLDNVSILTYLPYESYIPQMDYVIHHGGAGIFFQCIKNGIPALILPHDYDQYDYAVRGVEAGVALQAPKDKSQKIAQAFEQLLARKDWAQLKELQKRALAYDPTSILKKEIHRLIKKEAP</sequence>
<dbReference type="HOGENOM" id="CLU_053693_0_0_9"/>
<comment type="caution">
    <text evidence="2">The sequence shown here is derived from an EMBL/GenBank/DDBJ whole genome shotgun (WGS) entry which is preliminary data.</text>
</comment>
<dbReference type="InterPro" id="IPR010610">
    <property type="entry name" value="EryCIII-like_C"/>
</dbReference>
<dbReference type="AlphaFoldDB" id="E7SB92"/>
<dbReference type="GO" id="GO:0016758">
    <property type="term" value="F:hexosyltransferase activity"/>
    <property type="evidence" value="ECO:0007669"/>
    <property type="project" value="UniProtKB-ARBA"/>
</dbReference>
<reference evidence="2 3" key="1">
    <citation type="submission" date="2010-12" db="EMBL/GenBank/DDBJ databases">
        <authorList>
            <person name="Muzny D."/>
            <person name="Qin X."/>
            <person name="Deng J."/>
            <person name="Jiang H."/>
            <person name="Liu Y."/>
            <person name="Qu J."/>
            <person name="Song X.-Z."/>
            <person name="Zhang L."/>
            <person name="Thornton R."/>
            <person name="Coyle M."/>
            <person name="Francisco L."/>
            <person name="Jackson L."/>
            <person name="Javaid M."/>
            <person name="Korchina V."/>
            <person name="Kovar C."/>
            <person name="Mata R."/>
            <person name="Mathew T."/>
            <person name="Ngo R."/>
            <person name="Nguyen L."/>
            <person name="Nguyen N."/>
            <person name="Okwuonu G."/>
            <person name="Ongeri F."/>
            <person name="Pham C."/>
            <person name="Simmons D."/>
            <person name="Wilczek-Boney K."/>
            <person name="Hale W."/>
            <person name="Jakkamsetti A."/>
            <person name="Pham P."/>
            <person name="Ruth R."/>
            <person name="San Lucas F."/>
            <person name="Warren J."/>
            <person name="Zhang J."/>
            <person name="Zhao Z."/>
            <person name="Zhou C."/>
            <person name="Zhu D."/>
            <person name="Lee S."/>
            <person name="Bess C."/>
            <person name="Blankenburg K."/>
            <person name="Forbes L."/>
            <person name="Fu Q."/>
            <person name="Gubbala S."/>
            <person name="Hirani K."/>
            <person name="Jayaseelan J.C."/>
            <person name="Lara F."/>
            <person name="Munidasa M."/>
            <person name="Palculict T."/>
            <person name="Patil S."/>
            <person name="Pu L.-L."/>
            <person name="Saada N."/>
            <person name="Tang L."/>
            <person name="Weissenberger G."/>
            <person name="Zhu Y."/>
            <person name="Hemphill L."/>
            <person name="Shang Y."/>
            <person name="Youmans B."/>
            <person name="Ayvaz T."/>
            <person name="Ross M."/>
            <person name="Santibanez J."/>
            <person name="Aqrawi P."/>
            <person name="Gross S."/>
            <person name="Joshi V."/>
            <person name="Fowler G."/>
            <person name="Nazareth L."/>
            <person name="Reid J."/>
            <person name="Worley K."/>
            <person name="Petrosino J."/>
            <person name="Highlander S."/>
            <person name="Gibbs R."/>
        </authorList>
    </citation>
    <scope>NUCLEOTIDE SEQUENCE [LARGE SCALE GENOMIC DNA]</scope>
    <source>
        <strain evidence="2 3">ATCC 700641</strain>
    </source>
</reference>
<dbReference type="GeneID" id="93921754"/>
<accession>E7SB92</accession>
<dbReference type="GO" id="GO:0017000">
    <property type="term" value="P:antibiotic biosynthetic process"/>
    <property type="evidence" value="ECO:0007669"/>
    <property type="project" value="UniProtKB-ARBA"/>
</dbReference>
<gene>
    <name evidence="2" type="ORF">HMPREF9421_1459</name>
</gene>
<feature type="domain" description="Erythromycin biosynthesis protein CIII-like C-terminal" evidence="1">
    <location>
        <begin position="299"/>
        <end position="390"/>
    </location>
</feature>
<dbReference type="eggNOG" id="COG1819">
    <property type="taxonomic scope" value="Bacteria"/>
</dbReference>
<dbReference type="SUPFAM" id="SSF53756">
    <property type="entry name" value="UDP-Glycosyltransferase/glycogen phosphorylase"/>
    <property type="match status" value="1"/>
</dbReference>
<dbReference type="PATRIC" id="fig|888833.12.peg.236"/>
<name>E7SB92_9STRE</name>
<dbReference type="InterPro" id="IPR002213">
    <property type="entry name" value="UDP_glucos_trans"/>
</dbReference>
<dbReference type="GO" id="GO:0008194">
    <property type="term" value="F:UDP-glycosyltransferase activity"/>
    <property type="evidence" value="ECO:0007669"/>
    <property type="project" value="InterPro"/>
</dbReference>
<dbReference type="PANTHER" id="PTHR48050">
    <property type="entry name" value="STEROL 3-BETA-GLUCOSYLTRANSFERASE"/>
    <property type="match status" value="1"/>
</dbReference>
<proteinExistence type="predicted"/>
<evidence type="ECO:0000313" key="2">
    <source>
        <dbReference type="EMBL" id="EFV99351.1"/>
    </source>
</evidence>
<keyword evidence="2" id="KW-0808">Transferase</keyword>
<dbReference type="InterPro" id="IPR050426">
    <property type="entry name" value="Glycosyltransferase_28"/>
</dbReference>